<proteinExistence type="predicted"/>
<dbReference type="EMBL" id="LDQC01000108">
    <property type="protein sequence ID" value="KTR02494.1"/>
    <property type="molecule type" value="Genomic_DNA"/>
</dbReference>
<feature type="region of interest" description="Disordered" evidence="1">
    <location>
        <begin position="1"/>
        <end position="28"/>
    </location>
</feature>
<dbReference type="Proteomes" id="UP000078252">
    <property type="component" value="Unassembled WGS sequence"/>
</dbReference>
<comment type="caution">
    <text evidence="2">The sequence shown here is derived from an EMBL/GenBank/DDBJ whole genome shotgun (WGS) entry which is preliminary data.</text>
</comment>
<sequence length="210" mass="21752">MGLFRRTRRPDDGAAADTGREARNGPAASADVVRVSGWDGDLPHLDATVTVVVTTRSDRHAEVPRLVAVARGAFGGDVDVRVVSYVADASPRDGFDPTLPWVRREHVDGIGSAVNAGVARGAGRTLVLVDTSVRLDAAALIALARPGDGPVQALVQTAAGELRGGARLVRPGALPWSDDRGDRATDVLLGADQPAVSVPQRAVVPAPCLP</sequence>
<name>A0A175RHZ3_9MICO</name>
<protein>
    <recommendedName>
        <fullName evidence="4">Glycosyltransferase 2-like domain-containing protein</fullName>
    </recommendedName>
</protein>
<gene>
    <name evidence="2" type="ORF">NS184_15615</name>
</gene>
<evidence type="ECO:0000313" key="3">
    <source>
        <dbReference type="Proteomes" id="UP000078252"/>
    </source>
</evidence>
<dbReference type="STRING" id="33881.NS184_15615"/>
<evidence type="ECO:0000313" key="2">
    <source>
        <dbReference type="EMBL" id="KTR02494.1"/>
    </source>
</evidence>
<evidence type="ECO:0008006" key="4">
    <source>
        <dbReference type="Google" id="ProtNLM"/>
    </source>
</evidence>
<evidence type="ECO:0000256" key="1">
    <source>
        <dbReference type="SAM" id="MobiDB-lite"/>
    </source>
</evidence>
<reference evidence="2 3" key="1">
    <citation type="journal article" date="2016" name="Front. Microbiol.">
        <title>Genomic Resource of Rice Seed Associated Bacteria.</title>
        <authorList>
            <person name="Midha S."/>
            <person name="Bansal K."/>
            <person name="Sharma S."/>
            <person name="Kumar N."/>
            <person name="Patil P.P."/>
            <person name="Chaudhry V."/>
            <person name="Patil P.B."/>
        </authorList>
    </citation>
    <scope>NUCLEOTIDE SEQUENCE [LARGE SCALE GENOMIC DNA]</scope>
    <source>
        <strain evidence="2 3">NS184</strain>
    </source>
</reference>
<dbReference type="RefSeq" id="WP_206556296.1">
    <property type="nucleotide sequence ID" value="NZ_LDQC01000108.1"/>
</dbReference>
<dbReference type="AlphaFoldDB" id="A0A175RHZ3"/>
<organism evidence="2 3">
    <name type="scientific">Curtobacterium luteum</name>
    <dbReference type="NCBI Taxonomy" id="33881"/>
    <lineage>
        <taxon>Bacteria</taxon>
        <taxon>Bacillati</taxon>
        <taxon>Actinomycetota</taxon>
        <taxon>Actinomycetes</taxon>
        <taxon>Micrococcales</taxon>
        <taxon>Microbacteriaceae</taxon>
        <taxon>Curtobacterium</taxon>
    </lineage>
</organism>
<accession>A0A175RHZ3</accession>
<feature type="non-terminal residue" evidence="2">
    <location>
        <position position="210"/>
    </location>
</feature>